<dbReference type="PANTHER" id="PTHR12243:SF69">
    <property type="entry name" value="SI:CH73-59F11.3"/>
    <property type="match status" value="1"/>
</dbReference>
<evidence type="ECO:0000259" key="2">
    <source>
        <dbReference type="PROSITE" id="PS51029"/>
    </source>
</evidence>
<evidence type="ECO:0000313" key="3">
    <source>
        <dbReference type="Proteomes" id="UP000504635"/>
    </source>
</evidence>
<dbReference type="FunCoup" id="A0A6J2XPA0">
    <property type="interactions" value="141"/>
</dbReference>
<sequence>MEHRLLVELVKQYPQIWDRNSPFFRDKELKEKAWAEVAVKTNASVDLCKDAFKSLREKYLREREKAQNQGDYYKPWELFDDLRFLDPHILTRASVWNGSTKSEEEILPDHNEADPTGFDKKLIYFVKRASPIWDRNSNTYPNKTSKHQLWENIASSLNRDINCCMLRWKALREKYIRQKIKFQDGEAKWELLDSLNFLDKVIQYRRKQSDLKMDYGDCMPGPSLTPYQERAYAQMKYNFDTDDTSFTDSSNDFLHAVKEENIVQQVADSSYNSFSCKKTRERSASANSEAPSEKKVRRDEEQATTSRNNEVKKSETVEKSPEQLFGDLVASLLCKKPESQRNLYMIEIMTVLSK</sequence>
<keyword evidence="3" id="KW-1185">Reference proteome</keyword>
<accession>A0A6J2XPA0</accession>
<dbReference type="InterPro" id="IPR006578">
    <property type="entry name" value="MADF-dom"/>
</dbReference>
<dbReference type="KEGG" id="soy:115880291"/>
<name>A0A6J2XPA0_SITOR</name>
<dbReference type="GO" id="GO:0005667">
    <property type="term" value="C:transcription regulator complex"/>
    <property type="evidence" value="ECO:0007669"/>
    <property type="project" value="TreeGrafter"/>
</dbReference>
<dbReference type="PANTHER" id="PTHR12243">
    <property type="entry name" value="MADF DOMAIN TRANSCRIPTION FACTOR"/>
    <property type="match status" value="1"/>
</dbReference>
<dbReference type="GeneID" id="115880291"/>
<dbReference type="Proteomes" id="UP000504635">
    <property type="component" value="Unplaced"/>
</dbReference>
<evidence type="ECO:0000256" key="1">
    <source>
        <dbReference type="SAM" id="MobiDB-lite"/>
    </source>
</evidence>
<proteinExistence type="predicted"/>
<feature type="domain" description="MADF" evidence="2">
    <location>
        <begin position="5"/>
        <end position="90"/>
    </location>
</feature>
<feature type="compositionally biased region" description="Basic and acidic residues" evidence="1">
    <location>
        <begin position="309"/>
        <end position="320"/>
    </location>
</feature>
<dbReference type="OrthoDB" id="5984255at2759"/>
<dbReference type="InterPro" id="IPR039353">
    <property type="entry name" value="TF_Adf1"/>
</dbReference>
<reference evidence="4" key="1">
    <citation type="submission" date="2025-08" db="UniProtKB">
        <authorList>
            <consortium name="RefSeq"/>
        </authorList>
    </citation>
    <scope>IDENTIFICATION</scope>
    <source>
        <tissue evidence="4">Gonads</tissue>
    </source>
</reference>
<feature type="region of interest" description="Disordered" evidence="1">
    <location>
        <begin position="278"/>
        <end position="320"/>
    </location>
</feature>
<dbReference type="Pfam" id="PF10545">
    <property type="entry name" value="MADF_DNA_bdg"/>
    <property type="match status" value="2"/>
</dbReference>
<dbReference type="InParanoid" id="A0A6J2XPA0"/>
<protein>
    <submittedName>
        <fullName evidence="4">Uncharacterized protein LOC115880291</fullName>
    </submittedName>
</protein>
<dbReference type="AlphaFoldDB" id="A0A6J2XPA0"/>
<dbReference type="PROSITE" id="PS51029">
    <property type="entry name" value="MADF"/>
    <property type="match status" value="2"/>
</dbReference>
<dbReference type="SMART" id="SM00595">
    <property type="entry name" value="MADF"/>
    <property type="match status" value="2"/>
</dbReference>
<dbReference type="GO" id="GO:0005634">
    <property type="term" value="C:nucleus"/>
    <property type="evidence" value="ECO:0007669"/>
    <property type="project" value="TreeGrafter"/>
</dbReference>
<dbReference type="GO" id="GO:0006357">
    <property type="term" value="P:regulation of transcription by RNA polymerase II"/>
    <property type="evidence" value="ECO:0007669"/>
    <property type="project" value="TreeGrafter"/>
</dbReference>
<organism evidence="3 4">
    <name type="scientific">Sitophilus oryzae</name>
    <name type="common">Rice weevil</name>
    <name type="synonym">Curculio oryzae</name>
    <dbReference type="NCBI Taxonomy" id="7048"/>
    <lineage>
        <taxon>Eukaryota</taxon>
        <taxon>Metazoa</taxon>
        <taxon>Ecdysozoa</taxon>
        <taxon>Arthropoda</taxon>
        <taxon>Hexapoda</taxon>
        <taxon>Insecta</taxon>
        <taxon>Pterygota</taxon>
        <taxon>Neoptera</taxon>
        <taxon>Endopterygota</taxon>
        <taxon>Coleoptera</taxon>
        <taxon>Polyphaga</taxon>
        <taxon>Cucujiformia</taxon>
        <taxon>Curculionidae</taxon>
        <taxon>Dryophthorinae</taxon>
        <taxon>Sitophilus</taxon>
    </lineage>
</organism>
<gene>
    <name evidence="4" type="primary">LOC115880291</name>
</gene>
<evidence type="ECO:0000313" key="4">
    <source>
        <dbReference type="RefSeq" id="XP_030753333.1"/>
    </source>
</evidence>
<feature type="domain" description="MADF" evidence="2">
    <location>
        <begin position="121"/>
        <end position="203"/>
    </location>
</feature>
<feature type="compositionally biased region" description="Basic and acidic residues" evidence="1">
    <location>
        <begin position="291"/>
        <end position="301"/>
    </location>
</feature>
<dbReference type="RefSeq" id="XP_030753333.1">
    <property type="nucleotide sequence ID" value="XM_030897473.1"/>
</dbReference>